<evidence type="ECO:0000256" key="1">
    <source>
        <dbReference type="ARBA" id="ARBA00006067"/>
    </source>
</evidence>
<dbReference type="SUPFAM" id="SSF48726">
    <property type="entry name" value="Immunoglobulin"/>
    <property type="match status" value="1"/>
</dbReference>
<dbReference type="InterPro" id="IPR013783">
    <property type="entry name" value="Ig-like_fold"/>
</dbReference>
<dbReference type="Pfam" id="PF07686">
    <property type="entry name" value="V-set"/>
    <property type="match status" value="1"/>
</dbReference>
<accession>A0AB34R2X7</accession>
<evidence type="ECO:0000256" key="3">
    <source>
        <dbReference type="ARBA" id="ARBA00022807"/>
    </source>
</evidence>
<comment type="similarity">
    <text evidence="1">Belongs to the peptidase C25 family.</text>
</comment>
<keyword evidence="3" id="KW-0378">Hydrolase</keyword>
<reference evidence="6 7" key="1">
    <citation type="submission" date="2014-07" db="EMBL/GenBank/DDBJ databases">
        <title>Porphyromonadaceae bacterium OUH 334697 = ATCC BAA-2682 = DSM 28341 draft genome.</title>
        <authorList>
            <person name="Sydenham T.V."/>
            <person name="Hasman H."/>
            <person name="Justesen U.S."/>
        </authorList>
    </citation>
    <scope>NUCLEOTIDE SEQUENCE [LARGE SCALE GENOMIC DNA]</scope>
    <source>
        <strain evidence="6 7">OUH 334697</strain>
    </source>
</reference>
<sequence length="155" mass="17890">MKKIMMLLMVSVFFLMGGENMVQGSENSSVAEVITFPTFITAFPGQTVSITFNMIGDVFNERDYVISLWFQPSGRPPMELIRIDKEGTILFRHPMVIDRITISYDKFRKKGIVTISNVIFENEGIYYISVVDDTNMWYWSYGTLLTVSTPWARKE</sequence>
<dbReference type="GO" id="GO:0006508">
    <property type="term" value="P:proteolysis"/>
    <property type="evidence" value="ECO:0007669"/>
    <property type="project" value="UniProtKB-KW"/>
</dbReference>
<dbReference type="InterPro" id="IPR003599">
    <property type="entry name" value="Ig_sub"/>
</dbReference>
<dbReference type="InterPro" id="IPR013106">
    <property type="entry name" value="Ig_V-set"/>
</dbReference>
<evidence type="ECO:0000313" key="6">
    <source>
        <dbReference type="EMBL" id="KIO45118.1"/>
    </source>
</evidence>
<feature type="chain" id="PRO_5044281757" description="Immunoglobulin domain-containing protein" evidence="4">
    <location>
        <begin position="18"/>
        <end position="155"/>
    </location>
</feature>
<feature type="domain" description="Immunoglobulin" evidence="5">
    <location>
        <begin position="37"/>
        <end position="148"/>
    </location>
</feature>
<dbReference type="GO" id="GO:0008234">
    <property type="term" value="F:cysteine-type peptidase activity"/>
    <property type="evidence" value="ECO:0007669"/>
    <property type="project" value="UniProtKB-KW"/>
</dbReference>
<evidence type="ECO:0000256" key="4">
    <source>
        <dbReference type="SAM" id="SignalP"/>
    </source>
</evidence>
<feature type="signal peptide" evidence="4">
    <location>
        <begin position="1"/>
        <end position="17"/>
    </location>
</feature>
<protein>
    <recommendedName>
        <fullName evidence="5">Immunoglobulin domain-containing protein</fullName>
    </recommendedName>
</protein>
<evidence type="ECO:0000259" key="5">
    <source>
        <dbReference type="SMART" id="SM00409"/>
    </source>
</evidence>
<dbReference type="RefSeq" id="WP_041503086.1">
    <property type="nucleotide sequence ID" value="NZ_JPIT01000018.1"/>
</dbReference>
<gene>
    <name evidence="6" type="ORF">IE90_06685</name>
</gene>
<dbReference type="Proteomes" id="UP000031937">
    <property type="component" value="Unassembled WGS sequence"/>
</dbReference>
<keyword evidence="3" id="KW-0788">Thiol protease</keyword>
<dbReference type="InterPro" id="IPR036179">
    <property type="entry name" value="Ig-like_dom_sf"/>
</dbReference>
<dbReference type="AlphaFoldDB" id="A0AB34R2X7"/>
<comment type="caution">
    <text evidence="6">The sequence shown here is derived from an EMBL/GenBank/DDBJ whole genome shotgun (WGS) entry which is preliminary data.</text>
</comment>
<dbReference type="SMART" id="SM00409">
    <property type="entry name" value="IG"/>
    <property type="match status" value="1"/>
</dbReference>
<keyword evidence="4" id="KW-0732">Signal</keyword>
<proteinExistence type="inferred from homology"/>
<evidence type="ECO:0000256" key="2">
    <source>
        <dbReference type="ARBA" id="ARBA00022670"/>
    </source>
</evidence>
<dbReference type="EMBL" id="JPIT01000018">
    <property type="protein sequence ID" value="KIO45118.1"/>
    <property type="molecule type" value="Genomic_DNA"/>
</dbReference>
<evidence type="ECO:0000313" key="7">
    <source>
        <dbReference type="Proteomes" id="UP000031937"/>
    </source>
</evidence>
<dbReference type="Gene3D" id="2.60.40.10">
    <property type="entry name" value="Immunoglobulins"/>
    <property type="match status" value="1"/>
</dbReference>
<name>A0AB34R2X7_9PORP</name>
<organism evidence="6 7">
    <name type="scientific">Sanguibacteroides justesenii</name>
    <dbReference type="NCBI Taxonomy" id="1547597"/>
    <lineage>
        <taxon>Bacteria</taxon>
        <taxon>Pseudomonadati</taxon>
        <taxon>Bacteroidota</taxon>
        <taxon>Bacteroidia</taxon>
        <taxon>Bacteroidales</taxon>
        <taxon>Porphyromonadaceae</taxon>
        <taxon>Sanguibacteroides</taxon>
    </lineage>
</organism>
<keyword evidence="2" id="KW-0645">Protease</keyword>